<keyword evidence="3 6" id="KW-1133">Transmembrane helix</keyword>
<protein>
    <submittedName>
        <fullName evidence="8">Sulfate permease</fullName>
    </submittedName>
</protein>
<name>A0ABZ3CQW9_9GAMM</name>
<keyword evidence="4 6" id="KW-0472">Membrane</keyword>
<feature type="transmembrane region" description="Helical" evidence="6">
    <location>
        <begin position="363"/>
        <end position="396"/>
    </location>
</feature>
<reference evidence="8 9" key="1">
    <citation type="submission" date="2024-04" db="EMBL/GenBank/DDBJ databases">
        <title>Salinicola lusitanus LLJ914,a marine bacterium isolated from the Okinawa Trough.</title>
        <authorList>
            <person name="Li J."/>
        </authorList>
    </citation>
    <scope>NUCLEOTIDE SEQUENCE [LARGE SCALE GENOMIC DNA]</scope>
    <source>
        <strain evidence="8 9">LLJ914</strain>
    </source>
</reference>
<evidence type="ECO:0000259" key="7">
    <source>
        <dbReference type="PROSITE" id="PS50801"/>
    </source>
</evidence>
<dbReference type="PROSITE" id="PS50801">
    <property type="entry name" value="STAS"/>
    <property type="match status" value="1"/>
</dbReference>
<evidence type="ECO:0000256" key="1">
    <source>
        <dbReference type="ARBA" id="ARBA00004141"/>
    </source>
</evidence>
<evidence type="ECO:0000256" key="2">
    <source>
        <dbReference type="ARBA" id="ARBA00022692"/>
    </source>
</evidence>
<evidence type="ECO:0000256" key="6">
    <source>
        <dbReference type="SAM" id="Phobius"/>
    </source>
</evidence>
<feature type="transmembrane region" description="Helical" evidence="6">
    <location>
        <begin position="197"/>
        <end position="215"/>
    </location>
</feature>
<feature type="transmembrane region" description="Helical" evidence="6">
    <location>
        <begin position="416"/>
        <end position="448"/>
    </location>
</feature>
<feature type="transmembrane region" description="Helical" evidence="6">
    <location>
        <begin position="69"/>
        <end position="86"/>
    </location>
</feature>
<keyword evidence="2 6" id="KW-0812">Transmembrane</keyword>
<sequence>MSLWRRLTGTDTREQIHFRARLARYFPIISWAPYYNRHLLSEDLVASIIVTLMVIPQALAYAILAGLPAITGLYASMLPLILYSIFGTSRTLAVGPMAIVSLMTAAALSPLFASGTPAYSQAAMTLAMLSGLILAVMGLLRLGFFANFLSHPVVSGLLTASGVLIAASQFASLIGIGGSGFTLIDQLAHLLTHLDGVHWPTLILGVAALVFLLLIRRAGPMLQKMGLSAGKATFIVRLGPVMAVAITTLASWALQLPAQGVNVVGDIPAHLPPLSLPSFEPGLLRDLLLPAFLISVVGFIESVSLAQMLAARRRERISPDQELVGLGTANLAAAFTSGMPVTGSLSRTVINFDAGARTPAAGAFAALGVGLVILFLTSLIAYLPIATLAASIIVSAMTLVDLPGLRRTWHYSRSDFAAMLITIVLTFVEGVEAGVMAGVGVSLALYLYRTSRPHTAEVGRLPGTEHFRNIRRHEAEVDDEIALLRVDESLYFANARYLEDTVYGLLADRENLRHLVLICSAVNLIDASALESLEAINARLKDSQVTLHLAEVKGPVMDMLGNSDFLDHLTGEAYLSTFAAWTDIRHRLDDERAALLAAKEASSEVQAEEPDPDPAETPSAGGKS</sequence>
<comment type="subcellular location">
    <subcellularLocation>
        <location evidence="1">Membrane</location>
        <topology evidence="1">Multi-pass membrane protein</topology>
    </subcellularLocation>
</comment>
<dbReference type="PANTHER" id="PTHR11814">
    <property type="entry name" value="SULFATE TRANSPORTER"/>
    <property type="match status" value="1"/>
</dbReference>
<dbReference type="Pfam" id="PF00916">
    <property type="entry name" value="Sulfate_transp"/>
    <property type="match status" value="1"/>
</dbReference>
<evidence type="ECO:0000256" key="5">
    <source>
        <dbReference type="SAM" id="MobiDB-lite"/>
    </source>
</evidence>
<feature type="domain" description="STAS" evidence="7">
    <location>
        <begin position="471"/>
        <end position="591"/>
    </location>
</feature>
<dbReference type="EMBL" id="CP151919">
    <property type="protein sequence ID" value="XAD53554.1"/>
    <property type="molecule type" value="Genomic_DNA"/>
</dbReference>
<organism evidence="8 9">
    <name type="scientific">Salinicola lusitanus</name>
    <dbReference type="NCBI Taxonomy" id="1949085"/>
    <lineage>
        <taxon>Bacteria</taxon>
        <taxon>Pseudomonadati</taxon>
        <taxon>Pseudomonadota</taxon>
        <taxon>Gammaproteobacteria</taxon>
        <taxon>Oceanospirillales</taxon>
        <taxon>Halomonadaceae</taxon>
        <taxon>Salinicola</taxon>
    </lineage>
</organism>
<dbReference type="Gene3D" id="3.30.750.24">
    <property type="entry name" value="STAS domain"/>
    <property type="match status" value="1"/>
</dbReference>
<accession>A0ABZ3CQW9</accession>
<feature type="transmembrane region" description="Helical" evidence="6">
    <location>
        <begin position="287"/>
        <end position="311"/>
    </location>
</feature>
<feature type="transmembrane region" description="Helical" evidence="6">
    <location>
        <begin position="323"/>
        <end position="343"/>
    </location>
</feature>
<feature type="transmembrane region" description="Helical" evidence="6">
    <location>
        <begin position="152"/>
        <end position="177"/>
    </location>
</feature>
<dbReference type="InterPro" id="IPR036513">
    <property type="entry name" value="STAS_dom_sf"/>
</dbReference>
<evidence type="ECO:0000313" key="8">
    <source>
        <dbReference type="EMBL" id="XAD53554.1"/>
    </source>
</evidence>
<feature type="transmembrane region" description="Helical" evidence="6">
    <location>
        <begin position="44"/>
        <end position="63"/>
    </location>
</feature>
<keyword evidence="9" id="KW-1185">Reference proteome</keyword>
<feature type="transmembrane region" description="Helical" evidence="6">
    <location>
        <begin position="93"/>
        <end position="113"/>
    </location>
</feature>
<dbReference type="InterPro" id="IPR011547">
    <property type="entry name" value="SLC26A/SulP_dom"/>
</dbReference>
<dbReference type="InterPro" id="IPR001902">
    <property type="entry name" value="SLC26A/SulP_fam"/>
</dbReference>
<evidence type="ECO:0000256" key="4">
    <source>
        <dbReference type="ARBA" id="ARBA00023136"/>
    </source>
</evidence>
<feature type="transmembrane region" description="Helical" evidence="6">
    <location>
        <begin position="235"/>
        <end position="254"/>
    </location>
</feature>
<dbReference type="InterPro" id="IPR002645">
    <property type="entry name" value="STAS_dom"/>
</dbReference>
<proteinExistence type="predicted"/>
<feature type="transmembrane region" description="Helical" evidence="6">
    <location>
        <begin position="119"/>
        <end position="140"/>
    </location>
</feature>
<dbReference type="Proteomes" id="UP001453229">
    <property type="component" value="Chromosome"/>
</dbReference>
<dbReference type="CDD" id="cd07042">
    <property type="entry name" value="STAS_SulP_like_sulfate_transporter"/>
    <property type="match status" value="1"/>
</dbReference>
<evidence type="ECO:0000256" key="3">
    <source>
        <dbReference type="ARBA" id="ARBA00022989"/>
    </source>
</evidence>
<dbReference type="NCBIfam" id="TIGR00815">
    <property type="entry name" value="sulP"/>
    <property type="match status" value="1"/>
</dbReference>
<dbReference type="Pfam" id="PF01740">
    <property type="entry name" value="STAS"/>
    <property type="match status" value="1"/>
</dbReference>
<evidence type="ECO:0000313" key="9">
    <source>
        <dbReference type="Proteomes" id="UP001453229"/>
    </source>
</evidence>
<dbReference type="SUPFAM" id="SSF52091">
    <property type="entry name" value="SpoIIaa-like"/>
    <property type="match status" value="1"/>
</dbReference>
<dbReference type="RefSeq" id="WP_342594598.1">
    <property type="nucleotide sequence ID" value="NZ_CP151919.1"/>
</dbReference>
<gene>
    <name evidence="8" type="primary">sulP</name>
    <name evidence="8" type="ORF">AAGT95_17160</name>
</gene>
<feature type="region of interest" description="Disordered" evidence="5">
    <location>
        <begin position="599"/>
        <end position="624"/>
    </location>
</feature>